<proteinExistence type="predicted"/>
<dbReference type="InterPro" id="IPR054446">
    <property type="entry name" value="CIMIP3-like"/>
</dbReference>
<dbReference type="PANTHER" id="PTHR35444:SF1">
    <property type="entry name" value="RIKEN CDNA 1700001C19 GENE"/>
    <property type="match status" value="1"/>
</dbReference>
<dbReference type="Pfam" id="PF22581">
    <property type="entry name" value="CIMIP3"/>
    <property type="match status" value="1"/>
</dbReference>
<organism evidence="2 3">
    <name type="scientific">Cyprinus carpio</name>
    <name type="common">Common carp</name>
    <dbReference type="NCBI Taxonomy" id="7962"/>
    <lineage>
        <taxon>Eukaryota</taxon>
        <taxon>Metazoa</taxon>
        <taxon>Chordata</taxon>
        <taxon>Craniata</taxon>
        <taxon>Vertebrata</taxon>
        <taxon>Euteleostomi</taxon>
        <taxon>Actinopterygii</taxon>
        <taxon>Neopterygii</taxon>
        <taxon>Teleostei</taxon>
        <taxon>Ostariophysi</taxon>
        <taxon>Cypriniformes</taxon>
        <taxon>Cyprinidae</taxon>
        <taxon>Cyprininae</taxon>
        <taxon>Cyprinus</taxon>
    </lineage>
</organism>
<keyword evidence="3" id="KW-1185">Reference proteome</keyword>
<reference evidence="2" key="2">
    <citation type="submission" date="2025-09" db="UniProtKB">
        <authorList>
            <consortium name="Ensembl"/>
        </authorList>
    </citation>
    <scope>IDENTIFICATION</scope>
</reference>
<accession>A0A8C1NLU3</accession>
<protein>
    <submittedName>
        <fullName evidence="2">Uncharacterized protein</fullName>
    </submittedName>
</protein>
<feature type="region of interest" description="Disordered" evidence="1">
    <location>
        <begin position="13"/>
        <end position="44"/>
    </location>
</feature>
<dbReference type="PANTHER" id="PTHR35444">
    <property type="entry name" value="RIKEN CDNA 1700001C19 GENE"/>
    <property type="match status" value="1"/>
</dbReference>
<sequence length="86" mass="9656">MCSFINQASVEMHGSIRSMGSPPNAPPEHLQTHPDTSGNSLRPFYTAQKPACGFSFSWSTDHRRKRNGLQACDPVKWRSQRVSKPQ</sequence>
<reference evidence="2" key="1">
    <citation type="submission" date="2025-08" db="UniProtKB">
        <authorList>
            <consortium name="Ensembl"/>
        </authorList>
    </citation>
    <scope>IDENTIFICATION</scope>
</reference>
<evidence type="ECO:0000313" key="3">
    <source>
        <dbReference type="Proteomes" id="UP000694427"/>
    </source>
</evidence>
<evidence type="ECO:0000256" key="1">
    <source>
        <dbReference type="SAM" id="MobiDB-lite"/>
    </source>
</evidence>
<dbReference type="Ensembl" id="ENSCCRT00010104422.1">
    <property type="protein sequence ID" value="ENSCCRP00010094101.1"/>
    <property type="gene ID" value="ENSCCRG00010041204.1"/>
</dbReference>
<dbReference type="Proteomes" id="UP000694427">
    <property type="component" value="Unplaced"/>
</dbReference>
<evidence type="ECO:0000313" key="2">
    <source>
        <dbReference type="Ensembl" id="ENSCCRP00010094101.1"/>
    </source>
</evidence>
<dbReference type="AlphaFoldDB" id="A0A8C1NLU3"/>
<name>A0A8C1NLU3_CYPCA</name>